<protein>
    <submittedName>
        <fullName evidence="2 4">Uncharacterized protein</fullName>
    </submittedName>
</protein>
<evidence type="ECO:0000313" key="3">
    <source>
        <dbReference type="Proteomes" id="UP000035682"/>
    </source>
</evidence>
<dbReference type="AlphaFoldDB" id="A0A090LAW6"/>
<dbReference type="WBParaSite" id="SRAE_1000349600.1">
    <property type="protein sequence ID" value="SRAE_1000349600.1"/>
    <property type="gene ID" value="WBGene00260113"/>
</dbReference>
<keyword evidence="3" id="KW-1185">Reference proteome</keyword>
<feature type="chain" id="PRO_5015030588" evidence="1">
    <location>
        <begin position="21"/>
        <end position="264"/>
    </location>
</feature>
<evidence type="ECO:0000313" key="5">
    <source>
        <dbReference type="WormBase" id="SRAE_1000349600"/>
    </source>
</evidence>
<sequence>MYMKKYFIFLIILCYAEVNGRIFDSSIHLRIKRDGKLSTRWFTRKGGIDIPISLTSVITCLTAGINEAFCLGPRVNIFEPRKLVATDKVGYFHGFRNGVDLRMLENAGIYGMSEGNTEVGHRVGATVADRGVEFGAGQQIFNYYKDNLGGVVEADNNGFGLDLGYRAAAADDKVKVQATLFGITVGNPQGDIANPPIMPGSKYRTPTSYYFRNLATGNRAGLAMSQPQTRDQWYKSQFYNYGDEYRTPKERACPWCFASGSLGK</sequence>
<evidence type="ECO:0000313" key="2">
    <source>
        <dbReference type="EMBL" id="CEF65243.1"/>
    </source>
</evidence>
<dbReference type="CTD" id="36377608"/>
<proteinExistence type="predicted"/>
<dbReference type="OMA" id="ACPWCFA"/>
<gene>
    <name evidence="2 4 5" type="ORF">SRAE_1000349600</name>
</gene>
<dbReference type="RefSeq" id="XP_024504444.1">
    <property type="nucleotide sequence ID" value="XM_024650691.1"/>
</dbReference>
<keyword evidence="1" id="KW-0732">Signal</keyword>
<dbReference type="GeneID" id="36377608"/>
<evidence type="ECO:0000313" key="4">
    <source>
        <dbReference type="WBParaSite" id="SRAE_1000349600.1"/>
    </source>
</evidence>
<reference evidence="4" key="2">
    <citation type="submission" date="2020-12" db="UniProtKB">
        <authorList>
            <consortium name="WormBaseParasite"/>
        </authorList>
    </citation>
    <scope>IDENTIFICATION</scope>
</reference>
<accession>A0A090LAW6</accession>
<dbReference type="EMBL" id="LN609528">
    <property type="protein sequence ID" value="CEF65243.1"/>
    <property type="molecule type" value="Genomic_DNA"/>
</dbReference>
<dbReference type="WormBase" id="SRAE_1000349600">
    <property type="protein sequence ID" value="SRP10872"/>
    <property type="gene ID" value="WBGene00260113"/>
</dbReference>
<dbReference type="OrthoDB" id="5774863at2759"/>
<evidence type="ECO:0000256" key="1">
    <source>
        <dbReference type="SAM" id="SignalP"/>
    </source>
</evidence>
<name>A0A090LAW6_STRRB</name>
<dbReference type="Proteomes" id="UP000035682">
    <property type="component" value="Unplaced"/>
</dbReference>
<feature type="signal peptide" evidence="1">
    <location>
        <begin position="1"/>
        <end position="20"/>
    </location>
</feature>
<reference evidence="2 3" key="1">
    <citation type="submission" date="2014-09" db="EMBL/GenBank/DDBJ databases">
        <authorList>
            <person name="Martin A.A."/>
        </authorList>
    </citation>
    <scope>NUCLEOTIDE SEQUENCE</scope>
    <source>
        <strain evidence="3">ED321</strain>
        <strain evidence="2">ED321 Heterogonic</strain>
    </source>
</reference>
<organism evidence="2">
    <name type="scientific">Strongyloides ratti</name>
    <name type="common">Parasitic roundworm</name>
    <dbReference type="NCBI Taxonomy" id="34506"/>
    <lineage>
        <taxon>Eukaryota</taxon>
        <taxon>Metazoa</taxon>
        <taxon>Ecdysozoa</taxon>
        <taxon>Nematoda</taxon>
        <taxon>Chromadorea</taxon>
        <taxon>Rhabditida</taxon>
        <taxon>Tylenchina</taxon>
        <taxon>Panagrolaimomorpha</taxon>
        <taxon>Strongyloidoidea</taxon>
        <taxon>Strongyloididae</taxon>
        <taxon>Strongyloides</taxon>
    </lineage>
</organism>